<dbReference type="InterPro" id="IPR012340">
    <property type="entry name" value="NA-bd_OB-fold"/>
</dbReference>
<feature type="transmembrane region" description="Helical" evidence="1">
    <location>
        <begin position="14"/>
        <end position="37"/>
    </location>
</feature>
<keyword evidence="1" id="KW-1133">Transmembrane helix</keyword>
<feature type="transmembrane region" description="Helical" evidence="1">
    <location>
        <begin position="86"/>
        <end position="107"/>
    </location>
</feature>
<keyword evidence="1" id="KW-0472">Membrane</keyword>
<evidence type="ECO:0000256" key="1">
    <source>
        <dbReference type="SAM" id="Phobius"/>
    </source>
</evidence>
<gene>
    <name evidence="2" type="ORF">BET03_05190</name>
</gene>
<dbReference type="Gene3D" id="2.40.50.140">
    <property type="entry name" value="Nucleic acid-binding proteins"/>
    <property type="match status" value="1"/>
</dbReference>
<keyword evidence="1" id="KW-0812">Transmembrane</keyword>
<protein>
    <recommendedName>
        <fullName evidence="4">NfeD-like C-terminal domain-containing protein</fullName>
    </recommendedName>
</protein>
<accession>A0A419SY40</accession>
<dbReference type="AlphaFoldDB" id="A0A419SY40"/>
<sequence>MVDWWNGITGFEKIFWYFAIPFSLAFIVQVVLTFMGMDGDVDVFDAFLDFDSFPLFTVRNFIIFFTVFGWTGIAAINAGFSKTVTLILAIFLALILMLIVAGTFYFMNRLTESGNMDLTNAINRIGEVYIKIPANRKGRGKVHIEIQGSLREIEAVTDGEELKSGEMVKVVKVLNDQLLLVEKVDK</sequence>
<proteinExistence type="predicted"/>
<comment type="caution">
    <text evidence="2">The sequence shown here is derived from an EMBL/GenBank/DDBJ whole genome shotgun (WGS) entry which is preliminary data.</text>
</comment>
<evidence type="ECO:0000313" key="2">
    <source>
        <dbReference type="EMBL" id="RKD30101.1"/>
    </source>
</evidence>
<organism evidence="2 3">
    <name type="scientific">Thermohalobacter berrensis</name>
    <dbReference type="NCBI Taxonomy" id="99594"/>
    <lineage>
        <taxon>Bacteria</taxon>
        <taxon>Bacillati</taxon>
        <taxon>Bacillota</taxon>
        <taxon>Tissierellia</taxon>
        <taxon>Tissierellales</taxon>
        <taxon>Thermohalobacteraceae</taxon>
        <taxon>Thermohalobacter</taxon>
    </lineage>
</organism>
<evidence type="ECO:0000313" key="3">
    <source>
        <dbReference type="Proteomes" id="UP000284177"/>
    </source>
</evidence>
<evidence type="ECO:0008006" key="4">
    <source>
        <dbReference type="Google" id="ProtNLM"/>
    </source>
</evidence>
<dbReference type="EMBL" id="MCIB01000036">
    <property type="protein sequence ID" value="RKD30101.1"/>
    <property type="molecule type" value="Genomic_DNA"/>
</dbReference>
<feature type="transmembrane region" description="Helical" evidence="1">
    <location>
        <begin position="58"/>
        <end position="80"/>
    </location>
</feature>
<keyword evidence="3" id="KW-1185">Reference proteome</keyword>
<reference evidence="2 3" key="1">
    <citation type="submission" date="2016-08" db="EMBL/GenBank/DDBJ databases">
        <title>Novel Firmicutes and Novel Genomes.</title>
        <authorList>
            <person name="Poppleton D.I."/>
            <person name="Gribaldo S."/>
        </authorList>
    </citation>
    <scope>NUCLEOTIDE SEQUENCE [LARGE SCALE GENOMIC DNA]</scope>
    <source>
        <strain evidence="2 3">CTT3</strain>
    </source>
</reference>
<name>A0A419SY40_9FIRM</name>
<dbReference type="Proteomes" id="UP000284177">
    <property type="component" value="Unassembled WGS sequence"/>
</dbReference>